<protein>
    <submittedName>
        <fullName evidence="2">Xyloglucanase</fullName>
    </submittedName>
</protein>
<gene>
    <name evidence="2" type="primary">xeg74</name>
    <name evidence="2" type="ORF">CM83_99606</name>
</gene>
<reference evidence="2" key="2">
    <citation type="submission" date="2014-07" db="EMBL/GenBank/DDBJ databases">
        <authorList>
            <person name="Hull J."/>
        </authorList>
    </citation>
    <scope>NUCLEOTIDE SEQUENCE</scope>
</reference>
<evidence type="ECO:0000256" key="1">
    <source>
        <dbReference type="SAM" id="MobiDB-lite"/>
    </source>
</evidence>
<feature type="region of interest" description="Disordered" evidence="1">
    <location>
        <begin position="112"/>
        <end position="137"/>
    </location>
</feature>
<organism evidence="2">
    <name type="scientific">Lygus hesperus</name>
    <name type="common">Western plant bug</name>
    <dbReference type="NCBI Taxonomy" id="30085"/>
    <lineage>
        <taxon>Eukaryota</taxon>
        <taxon>Metazoa</taxon>
        <taxon>Ecdysozoa</taxon>
        <taxon>Arthropoda</taxon>
        <taxon>Hexapoda</taxon>
        <taxon>Insecta</taxon>
        <taxon>Pterygota</taxon>
        <taxon>Neoptera</taxon>
        <taxon>Paraneoptera</taxon>
        <taxon>Hemiptera</taxon>
        <taxon>Heteroptera</taxon>
        <taxon>Panheteroptera</taxon>
        <taxon>Cimicomorpha</taxon>
        <taxon>Miridae</taxon>
        <taxon>Mirini</taxon>
        <taxon>Lygus</taxon>
    </lineage>
</organism>
<proteinExistence type="predicted"/>
<dbReference type="AlphaFoldDB" id="A0A0A9XH08"/>
<accession>A0A0A9XH08</accession>
<dbReference type="EMBL" id="GBHO01025531">
    <property type="protein sequence ID" value="JAG18073.1"/>
    <property type="molecule type" value="Transcribed_RNA"/>
</dbReference>
<feature type="non-terminal residue" evidence="2">
    <location>
        <position position="137"/>
    </location>
</feature>
<name>A0A0A9XH08_LYGHE</name>
<reference evidence="2" key="1">
    <citation type="journal article" date="2014" name="PLoS ONE">
        <title>Transcriptome-Based Identification of ABC Transporters in the Western Tarnished Plant Bug Lygus hesperus.</title>
        <authorList>
            <person name="Hull J.J."/>
            <person name="Chaney K."/>
            <person name="Geib S.M."/>
            <person name="Fabrick J.A."/>
            <person name="Brent C.S."/>
            <person name="Walsh D."/>
            <person name="Lavine L.C."/>
        </authorList>
    </citation>
    <scope>NUCLEOTIDE SEQUENCE</scope>
</reference>
<sequence>LETFVRTLTPNLLRTVVLEIERYIGVLVDLQHMLLQFTRKSSAALVVGDTSSITNPSPVKRHDGTDTTLWQLSQSGIVPTTLSTITPSAIANFYSRKCNTVAADATQPSSVLTAPAAQPSSVPTAPAAQPSSVLTAA</sequence>
<feature type="non-terminal residue" evidence="2">
    <location>
        <position position="1"/>
    </location>
</feature>
<evidence type="ECO:0000313" key="2">
    <source>
        <dbReference type="EMBL" id="JAG18073.1"/>
    </source>
</evidence>